<evidence type="ECO:0000313" key="2">
    <source>
        <dbReference type="EMBL" id="RDH14574.1"/>
    </source>
</evidence>
<organism evidence="2 3">
    <name type="scientific">Aspergillus niger ATCC 13496</name>
    <dbReference type="NCBI Taxonomy" id="1353008"/>
    <lineage>
        <taxon>Eukaryota</taxon>
        <taxon>Fungi</taxon>
        <taxon>Dikarya</taxon>
        <taxon>Ascomycota</taxon>
        <taxon>Pezizomycotina</taxon>
        <taxon>Eurotiomycetes</taxon>
        <taxon>Eurotiomycetidae</taxon>
        <taxon>Eurotiales</taxon>
        <taxon>Aspergillaceae</taxon>
        <taxon>Aspergillus</taxon>
        <taxon>Aspergillus subgen. Circumdati</taxon>
    </lineage>
</organism>
<sequence length="149" mass="16051">MVSNSNYRDRTLKPTALSIQSSPPDSCNSLPTHRSLRRDTRAVVPEHALSDIGTSFSVFPAQPPPSHTPLQTAGVFESPQLGSLPVSSSLPQQPVMVAPPVSTYQMQQMHMGQAPADTISTSVEMQIIRDDGPHLPQPPEKWGAIKGCS</sequence>
<feature type="region of interest" description="Disordered" evidence="1">
    <location>
        <begin position="130"/>
        <end position="149"/>
    </location>
</feature>
<proteinExistence type="predicted"/>
<name>A0A370BG84_ASPNG</name>
<feature type="compositionally biased region" description="Polar residues" evidence="1">
    <location>
        <begin position="17"/>
        <end position="32"/>
    </location>
</feature>
<reference evidence="2 3" key="1">
    <citation type="submission" date="2018-07" db="EMBL/GenBank/DDBJ databases">
        <title>Section-level genome sequencing of Aspergillus section Nigri to investigate inter- and intra-species variation.</title>
        <authorList>
            <consortium name="DOE Joint Genome Institute"/>
            <person name="Vesth T.C."/>
            <person name="Nybo J.L."/>
            <person name="Theobald S."/>
            <person name="Frisvad J.C."/>
            <person name="Larsen T.O."/>
            <person name="Nielsen K.F."/>
            <person name="Hoof J.B."/>
            <person name="Brandl J."/>
            <person name="Salamov A."/>
            <person name="Riley R."/>
            <person name="Gladden J.M."/>
            <person name="Phatale P."/>
            <person name="Nielsen M.T."/>
            <person name="Lyhne E.K."/>
            <person name="Kogle M.E."/>
            <person name="Strasser K."/>
            <person name="McDonnell E."/>
            <person name="Barry K."/>
            <person name="Clum A."/>
            <person name="Chen C."/>
            <person name="Nolan M."/>
            <person name="Sandor L."/>
            <person name="Kuo A."/>
            <person name="Lipzen A."/>
            <person name="Hainaut M."/>
            <person name="Drula E."/>
            <person name="Tsang A."/>
            <person name="Magnuson J.K."/>
            <person name="Henrissat B."/>
            <person name="Wiebenga A."/>
            <person name="Simmons B.A."/>
            <person name="Makela M.R."/>
            <person name="De vries R.P."/>
            <person name="Grigoriev I.V."/>
            <person name="Mortensen U.H."/>
            <person name="Baker S.E."/>
            <person name="Andersen M.R."/>
        </authorList>
    </citation>
    <scope>NUCLEOTIDE SEQUENCE [LARGE SCALE GENOMIC DNA]</scope>
    <source>
        <strain evidence="2 3">ATCC 13496</strain>
    </source>
</reference>
<dbReference type="VEuPathDB" id="FungiDB:M747DRAFT_310755"/>
<evidence type="ECO:0000256" key="1">
    <source>
        <dbReference type="SAM" id="MobiDB-lite"/>
    </source>
</evidence>
<dbReference type="AlphaFoldDB" id="A0A370BG84"/>
<gene>
    <name evidence="2" type="ORF">M747DRAFT_310755</name>
</gene>
<evidence type="ECO:0000313" key="3">
    <source>
        <dbReference type="Proteomes" id="UP000253845"/>
    </source>
</evidence>
<accession>A0A370BG84</accession>
<dbReference type="Proteomes" id="UP000253845">
    <property type="component" value="Unassembled WGS sequence"/>
</dbReference>
<protein>
    <submittedName>
        <fullName evidence="2">Uncharacterized protein</fullName>
    </submittedName>
</protein>
<feature type="region of interest" description="Disordered" evidence="1">
    <location>
        <begin position="1"/>
        <end position="42"/>
    </location>
</feature>
<dbReference type="EMBL" id="KZ851963">
    <property type="protein sequence ID" value="RDH14574.1"/>
    <property type="molecule type" value="Genomic_DNA"/>
</dbReference>